<evidence type="ECO:0000313" key="6">
    <source>
        <dbReference type="EMBL" id="KAF2236665.1"/>
    </source>
</evidence>
<feature type="transmembrane region" description="Helical" evidence="5">
    <location>
        <begin position="255"/>
        <end position="278"/>
    </location>
</feature>
<feature type="compositionally biased region" description="Polar residues" evidence="4">
    <location>
        <begin position="113"/>
        <end position="128"/>
    </location>
</feature>
<proteinExistence type="predicted"/>
<feature type="region of interest" description="Disordered" evidence="4">
    <location>
        <begin position="54"/>
        <end position="102"/>
    </location>
</feature>
<protein>
    <recommendedName>
        <fullName evidence="8">GET complex, subunit GET2</fullName>
    </recommendedName>
</protein>
<evidence type="ECO:0000256" key="1">
    <source>
        <dbReference type="ARBA" id="ARBA00022692"/>
    </source>
</evidence>
<organism evidence="6 7">
    <name type="scientific">Viridothelium virens</name>
    <name type="common">Speckled blister lichen</name>
    <name type="synonym">Trypethelium virens</name>
    <dbReference type="NCBI Taxonomy" id="1048519"/>
    <lineage>
        <taxon>Eukaryota</taxon>
        <taxon>Fungi</taxon>
        <taxon>Dikarya</taxon>
        <taxon>Ascomycota</taxon>
        <taxon>Pezizomycotina</taxon>
        <taxon>Dothideomycetes</taxon>
        <taxon>Dothideomycetes incertae sedis</taxon>
        <taxon>Trypetheliales</taxon>
        <taxon>Trypetheliaceae</taxon>
        <taxon>Viridothelium</taxon>
    </lineage>
</organism>
<keyword evidence="2 5" id="KW-1133">Transmembrane helix</keyword>
<evidence type="ECO:0000256" key="3">
    <source>
        <dbReference type="ARBA" id="ARBA00023136"/>
    </source>
</evidence>
<dbReference type="Pfam" id="PF08690">
    <property type="entry name" value="GET2"/>
    <property type="match status" value="1"/>
</dbReference>
<dbReference type="PANTHER" id="PTHR28263:SF1">
    <property type="entry name" value="GOLGI TO ER TRAFFIC PROTEIN 2"/>
    <property type="match status" value="1"/>
</dbReference>
<feature type="region of interest" description="Disordered" evidence="4">
    <location>
        <begin position="1"/>
        <end position="41"/>
    </location>
</feature>
<evidence type="ECO:0008006" key="8">
    <source>
        <dbReference type="Google" id="ProtNLM"/>
    </source>
</evidence>
<feature type="compositionally biased region" description="Polar residues" evidence="4">
    <location>
        <begin position="87"/>
        <end position="102"/>
    </location>
</feature>
<feature type="compositionally biased region" description="Polar residues" evidence="4">
    <location>
        <begin position="1"/>
        <end position="17"/>
    </location>
</feature>
<dbReference type="GO" id="GO:0006890">
    <property type="term" value="P:retrograde vesicle-mediated transport, Golgi to endoplasmic reticulum"/>
    <property type="evidence" value="ECO:0007669"/>
    <property type="project" value="TreeGrafter"/>
</dbReference>
<dbReference type="OrthoDB" id="5393181at2759"/>
<dbReference type="EMBL" id="ML991784">
    <property type="protein sequence ID" value="KAF2236665.1"/>
    <property type="molecule type" value="Genomic_DNA"/>
</dbReference>
<feature type="compositionally biased region" description="Basic residues" evidence="4">
    <location>
        <begin position="21"/>
        <end position="30"/>
    </location>
</feature>
<dbReference type="InterPro" id="IPR028143">
    <property type="entry name" value="Get2/sif1"/>
</dbReference>
<keyword evidence="7" id="KW-1185">Reference proteome</keyword>
<evidence type="ECO:0000313" key="7">
    <source>
        <dbReference type="Proteomes" id="UP000800092"/>
    </source>
</evidence>
<dbReference type="PANTHER" id="PTHR28263">
    <property type="entry name" value="GOLGI TO ER TRAFFIC PROTEIN 2"/>
    <property type="match status" value="1"/>
</dbReference>
<keyword evidence="3 5" id="KW-0472">Membrane</keyword>
<evidence type="ECO:0000256" key="5">
    <source>
        <dbReference type="SAM" id="Phobius"/>
    </source>
</evidence>
<dbReference type="AlphaFoldDB" id="A0A6A6HF10"/>
<accession>A0A6A6HF10</accession>
<dbReference type="Proteomes" id="UP000800092">
    <property type="component" value="Unassembled WGS sequence"/>
</dbReference>
<keyword evidence="1 5" id="KW-0812">Transmembrane</keyword>
<evidence type="ECO:0000256" key="4">
    <source>
        <dbReference type="SAM" id="MobiDB-lite"/>
    </source>
</evidence>
<name>A0A6A6HF10_VIRVR</name>
<sequence length="284" mass="30968">MADSSDVNTSASDESPAQRQARLRRERRQQKVTSGGKDRLQAIASLSGRTVAQMDEASAAANTAQQPTAVDDPDEVDISRPFAGQPLSRNESPAQPSVTENMNDPTMRLMQQMLGSDPSNPSNLNQPDANDPMTRLMQQVMSGQETKQQAPPSNGGYMWRLVHSLFALTLALYIALSSTFNGSKLSRSTIVSDSELGGGVTLRLFWMFATAELALQSTRYFVEKGRLPETGWLGMVGNVLPEPFKSYVAIMARYGVMWTTVVSDAMVVVFVLGALAWWKGKVAT</sequence>
<gene>
    <name evidence="6" type="ORF">EV356DRAFT_512871</name>
</gene>
<evidence type="ECO:0000256" key="2">
    <source>
        <dbReference type="ARBA" id="ARBA00022989"/>
    </source>
</evidence>
<feature type="transmembrane region" description="Helical" evidence="5">
    <location>
        <begin position="157"/>
        <end position="176"/>
    </location>
</feature>
<feature type="region of interest" description="Disordered" evidence="4">
    <location>
        <begin position="112"/>
        <end position="131"/>
    </location>
</feature>
<reference evidence="6" key="1">
    <citation type="journal article" date="2020" name="Stud. Mycol.">
        <title>101 Dothideomycetes genomes: a test case for predicting lifestyles and emergence of pathogens.</title>
        <authorList>
            <person name="Haridas S."/>
            <person name="Albert R."/>
            <person name="Binder M."/>
            <person name="Bloem J."/>
            <person name="Labutti K."/>
            <person name="Salamov A."/>
            <person name="Andreopoulos B."/>
            <person name="Baker S."/>
            <person name="Barry K."/>
            <person name="Bills G."/>
            <person name="Bluhm B."/>
            <person name="Cannon C."/>
            <person name="Castanera R."/>
            <person name="Culley D."/>
            <person name="Daum C."/>
            <person name="Ezra D."/>
            <person name="Gonzalez J."/>
            <person name="Henrissat B."/>
            <person name="Kuo A."/>
            <person name="Liang C."/>
            <person name="Lipzen A."/>
            <person name="Lutzoni F."/>
            <person name="Magnuson J."/>
            <person name="Mondo S."/>
            <person name="Nolan M."/>
            <person name="Ohm R."/>
            <person name="Pangilinan J."/>
            <person name="Park H.-J."/>
            <person name="Ramirez L."/>
            <person name="Alfaro M."/>
            <person name="Sun H."/>
            <person name="Tritt A."/>
            <person name="Yoshinaga Y."/>
            <person name="Zwiers L.-H."/>
            <person name="Turgeon B."/>
            <person name="Goodwin S."/>
            <person name="Spatafora J."/>
            <person name="Crous P."/>
            <person name="Grigoriev I."/>
        </authorList>
    </citation>
    <scope>NUCLEOTIDE SEQUENCE</scope>
    <source>
        <strain evidence="6">Tuck. ex Michener</strain>
    </source>
</reference>